<dbReference type="PROSITE" id="PS00108">
    <property type="entry name" value="PROTEIN_KINASE_ST"/>
    <property type="match status" value="1"/>
</dbReference>
<dbReference type="EMBL" id="BCNV01000001">
    <property type="protein sequence ID" value="GAS80318.1"/>
    <property type="molecule type" value="Genomic_DNA"/>
</dbReference>
<dbReference type="PANTHER" id="PTHR44167">
    <property type="entry name" value="OVARIAN-SPECIFIC SERINE/THREONINE-PROTEIN KINASE LOK-RELATED"/>
    <property type="match status" value="1"/>
</dbReference>
<gene>
    <name evidence="2" type="ORF">PAHA3_0388</name>
</gene>
<dbReference type="Proteomes" id="UP000069697">
    <property type="component" value="Unassembled WGS sequence"/>
</dbReference>
<sequence>MKSNEKYAPYEVINKNFGVGGNARVFLVKDESGKEYALKSIIINSKQDAKKVKRFLNEIKIVEEFQDNIQGIIPIRYKFIPESMQDGFEYTDDFKGVEIWYVMEIAEPISNKLNGCNDLKEIIDCFISLAETLKELHKHEIVHRDIKPSNIYYYKNTWAFGDFGLVAYPEFENDDLTGKDERVGNHATIAPEMRRAGEVKDARPADVWSLAKTLWMLITKNSTLCFEGTYNRADIEISVAKYWKEWPINLLHDILEKATSYEQKNRINITEFLNLLKEYKKLLVEKMRVLSYKELKEKEKESEEGRYFHNSANSIVDTHELIDYHYSLVCQQEHFINNGQEEETQILKYIKKKMELYCEKKYFISPILKHFRNENLPAIRIFVEYTGTMSKFVTALVCVDKKVSSFNTPPQLNNYYNKDGSLDYIVIDEFIRIIDSNSMNSV</sequence>
<evidence type="ECO:0000313" key="3">
    <source>
        <dbReference type="Proteomes" id="UP000069697"/>
    </source>
</evidence>
<dbReference type="PANTHER" id="PTHR44167:SF24">
    <property type="entry name" value="SERINE_THREONINE-PROTEIN KINASE CHK2"/>
    <property type="match status" value="1"/>
</dbReference>
<dbReference type="InterPro" id="IPR011009">
    <property type="entry name" value="Kinase-like_dom_sf"/>
</dbReference>
<dbReference type="GO" id="GO:0005737">
    <property type="term" value="C:cytoplasm"/>
    <property type="evidence" value="ECO:0007669"/>
    <property type="project" value="TreeGrafter"/>
</dbReference>
<comment type="caution">
    <text evidence="2">The sequence shown here is derived from an EMBL/GenBank/DDBJ whole genome shotgun (WGS) entry which is preliminary data.</text>
</comment>
<organism evidence="2 3">
    <name type="scientific">Paenibacillus amylolyticus</name>
    <dbReference type="NCBI Taxonomy" id="1451"/>
    <lineage>
        <taxon>Bacteria</taxon>
        <taxon>Bacillati</taxon>
        <taxon>Bacillota</taxon>
        <taxon>Bacilli</taxon>
        <taxon>Bacillales</taxon>
        <taxon>Paenibacillaceae</taxon>
        <taxon>Paenibacillus</taxon>
    </lineage>
</organism>
<dbReference type="AlphaFoldDB" id="A0A100VI72"/>
<name>A0A100VI72_PAEAM</name>
<dbReference type="RefSeq" id="WP_062833213.1">
    <property type="nucleotide sequence ID" value="NZ_BCNV01000001.1"/>
</dbReference>
<evidence type="ECO:0000259" key="1">
    <source>
        <dbReference type="PROSITE" id="PS50011"/>
    </source>
</evidence>
<dbReference type="SMART" id="SM00220">
    <property type="entry name" value="S_TKc"/>
    <property type="match status" value="1"/>
</dbReference>
<proteinExistence type="predicted"/>
<dbReference type="InterPro" id="IPR000719">
    <property type="entry name" value="Prot_kinase_dom"/>
</dbReference>
<dbReference type="Gene3D" id="1.10.510.10">
    <property type="entry name" value="Transferase(Phosphotransferase) domain 1"/>
    <property type="match status" value="1"/>
</dbReference>
<reference evidence="3" key="2">
    <citation type="submission" date="2016-01" db="EMBL/GenBank/DDBJ databases">
        <title>Draft Genome Sequence of Paenibacillus amylolyticus Heshi-A3 that Was Isolated from Fermented Rice Bran with Aging Salted Mackerel, Which Was Named Heshiko as Traditional Fermented Seafood in Japan.</title>
        <authorList>
            <person name="Akuzawa S."/>
            <person name="Nakagawa J."/>
            <person name="Kanekatsu T."/>
            <person name="Kubota E."/>
            <person name="Ohtake R."/>
            <person name="Suzuki T."/>
            <person name="Kanesaki Y."/>
        </authorList>
    </citation>
    <scope>NUCLEOTIDE SEQUENCE [LARGE SCALE GENOMIC DNA]</scope>
    <source>
        <strain evidence="3">Heshi-A3</strain>
    </source>
</reference>
<accession>A0A100VI72</accession>
<dbReference type="GO" id="GO:0005524">
    <property type="term" value="F:ATP binding"/>
    <property type="evidence" value="ECO:0007669"/>
    <property type="project" value="InterPro"/>
</dbReference>
<dbReference type="SUPFAM" id="SSF56112">
    <property type="entry name" value="Protein kinase-like (PK-like)"/>
    <property type="match status" value="1"/>
</dbReference>
<dbReference type="Pfam" id="PF00069">
    <property type="entry name" value="Pkinase"/>
    <property type="match status" value="1"/>
</dbReference>
<evidence type="ECO:0000313" key="2">
    <source>
        <dbReference type="EMBL" id="GAS80318.1"/>
    </source>
</evidence>
<feature type="domain" description="Protein kinase" evidence="1">
    <location>
        <begin position="11"/>
        <end position="282"/>
    </location>
</feature>
<protein>
    <recommendedName>
        <fullName evidence="1">Protein kinase domain-containing protein</fullName>
    </recommendedName>
</protein>
<dbReference type="GO" id="GO:0004674">
    <property type="term" value="F:protein serine/threonine kinase activity"/>
    <property type="evidence" value="ECO:0007669"/>
    <property type="project" value="TreeGrafter"/>
</dbReference>
<dbReference type="InterPro" id="IPR008271">
    <property type="entry name" value="Ser/Thr_kinase_AS"/>
</dbReference>
<dbReference type="Gene3D" id="3.30.200.20">
    <property type="entry name" value="Phosphorylase Kinase, domain 1"/>
    <property type="match status" value="1"/>
</dbReference>
<dbReference type="PROSITE" id="PS50011">
    <property type="entry name" value="PROTEIN_KINASE_DOM"/>
    <property type="match status" value="1"/>
</dbReference>
<reference evidence="2 3" key="1">
    <citation type="journal article" date="2016" name="Genome Announc.">
        <title>Draft Genome Sequence of Paenibacillus amylolyticus Heshi-A3, Isolated from Fermented Rice Bran in a Japanese Fermented Seafood Dish.</title>
        <authorList>
            <person name="Akuzawa S."/>
            <person name="Nagaoka J."/>
            <person name="Kanekatsu M."/>
            <person name="Kubota E."/>
            <person name="Ohtake R."/>
            <person name="Suzuki T."/>
            <person name="Kanesaki Y."/>
        </authorList>
    </citation>
    <scope>NUCLEOTIDE SEQUENCE [LARGE SCALE GENOMIC DNA]</scope>
    <source>
        <strain evidence="2 3">Heshi-A3</strain>
    </source>
</reference>